<dbReference type="SUPFAM" id="SSF53335">
    <property type="entry name" value="S-adenosyl-L-methionine-dependent methyltransferases"/>
    <property type="match status" value="1"/>
</dbReference>
<dbReference type="CDD" id="cd02440">
    <property type="entry name" value="AdoMet_MTases"/>
    <property type="match status" value="1"/>
</dbReference>
<reference evidence="2 3" key="1">
    <citation type="submission" date="2024-02" db="EMBL/GenBank/DDBJ databases">
        <title>The whole genome sequence of five bacterial samples isolated from Abu Dhabi Sabkha-shore region.</title>
        <authorList>
            <person name="Sudalaimuthuasari N."/>
            <person name="Sarfraz B."/>
            <person name="Tuyisabe J.D."/>
            <person name="Mugisha Ntwali L.D.M."/>
            <person name="Ali A.I.A.A."/>
            <person name="Almansoori S.Z.A."/>
            <person name="Alajami H.S.A."/>
            <person name="Almeqbaali A.A.S."/>
            <person name="Kundu B."/>
            <person name="Saeed E.E."/>
            <person name="Sukumarinath V."/>
            <person name="Mishra A.K."/>
            <person name="Hazzouri K.M."/>
            <person name="Almaskari R."/>
            <person name="Sharma A.K."/>
            <person name="Amiri K.M.A."/>
        </authorList>
    </citation>
    <scope>NUCLEOTIDE SEQUENCE [LARGE SCALE GENOMIC DNA]</scope>
    <source>
        <strain evidence="3">kcgeb_sd</strain>
    </source>
</reference>
<keyword evidence="2" id="KW-0808">Transferase</keyword>
<keyword evidence="2" id="KW-0489">Methyltransferase</keyword>
<sequence length="219" mass="24218">MEAPFPQRERDHAALMDRVYRGQRHIYDLTRKYYLLGRDRLIADLACRPGDAVLEIACGTGRNLAKVGRRWPGTQLYGIDISREMLRSAEASLGDRAVLAAADACGFDPQAVLGRALFDRVVLSYSLSMIPDWEAALNHAASLLAPGGTLHVVDFGDLEGLPSPFARGLRAWLARFHVEPRNRLAAVGERIAADRALSCRYRRGRFGYCQHLALSAGEV</sequence>
<keyword evidence="3" id="KW-1185">Reference proteome</keyword>
<evidence type="ECO:0000313" key="2">
    <source>
        <dbReference type="EMBL" id="WWA46887.1"/>
    </source>
</evidence>
<dbReference type="Proteomes" id="UP001335183">
    <property type="component" value="Chromosome"/>
</dbReference>
<dbReference type="Gene3D" id="3.40.50.150">
    <property type="entry name" value="Vaccinia Virus protein VP39"/>
    <property type="match status" value="1"/>
</dbReference>
<protein>
    <submittedName>
        <fullName evidence="2">Class I SAM-dependent methyltransferase</fullName>
        <ecNumber evidence="2">2.1.-.-</ecNumber>
    </submittedName>
</protein>
<dbReference type="GO" id="GO:0008168">
    <property type="term" value="F:methyltransferase activity"/>
    <property type="evidence" value="ECO:0007669"/>
    <property type="project" value="UniProtKB-KW"/>
</dbReference>
<dbReference type="RefSeq" id="WP_338445779.1">
    <property type="nucleotide sequence ID" value="NZ_CP144918.1"/>
</dbReference>
<dbReference type="InterPro" id="IPR013217">
    <property type="entry name" value="Methyltransf_12"/>
</dbReference>
<dbReference type="EMBL" id="CP144918">
    <property type="protein sequence ID" value="WWA46887.1"/>
    <property type="molecule type" value="Genomic_DNA"/>
</dbReference>
<name>A0ABZ2D3I6_9SPHN</name>
<proteinExistence type="predicted"/>
<feature type="domain" description="Methyltransferase type 12" evidence="1">
    <location>
        <begin position="54"/>
        <end position="150"/>
    </location>
</feature>
<organism evidence="2 3">
    <name type="scientific">Pelagerythrobacter marensis</name>
    <dbReference type="NCBI Taxonomy" id="543877"/>
    <lineage>
        <taxon>Bacteria</taxon>
        <taxon>Pseudomonadati</taxon>
        <taxon>Pseudomonadota</taxon>
        <taxon>Alphaproteobacteria</taxon>
        <taxon>Sphingomonadales</taxon>
        <taxon>Erythrobacteraceae</taxon>
        <taxon>Pelagerythrobacter</taxon>
    </lineage>
</organism>
<dbReference type="Pfam" id="PF08242">
    <property type="entry name" value="Methyltransf_12"/>
    <property type="match status" value="1"/>
</dbReference>
<evidence type="ECO:0000313" key="3">
    <source>
        <dbReference type="Proteomes" id="UP001335183"/>
    </source>
</evidence>
<dbReference type="GO" id="GO:0032259">
    <property type="term" value="P:methylation"/>
    <property type="evidence" value="ECO:0007669"/>
    <property type="project" value="UniProtKB-KW"/>
</dbReference>
<accession>A0ABZ2D3I6</accession>
<dbReference type="EC" id="2.1.-.-" evidence="2"/>
<dbReference type="PANTHER" id="PTHR43591">
    <property type="entry name" value="METHYLTRANSFERASE"/>
    <property type="match status" value="1"/>
</dbReference>
<dbReference type="InterPro" id="IPR029063">
    <property type="entry name" value="SAM-dependent_MTases_sf"/>
</dbReference>
<gene>
    <name evidence="2" type="ORF">V5F89_11550</name>
</gene>
<evidence type="ECO:0000259" key="1">
    <source>
        <dbReference type="Pfam" id="PF08242"/>
    </source>
</evidence>